<protein>
    <submittedName>
        <fullName evidence="2">Uncharacterized protein</fullName>
    </submittedName>
</protein>
<comment type="caution">
    <text evidence="2">The sequence shown here is derived from an EMBL/GenBank/DDBJ whole genome shotgun (WGS) entry which is preliminary data.</text>
</comment>
<evidence type="ECO:0000313" key="2">
    <source>
        <dbReference type="EMBL" id="CAF9919830.1"/>
    </source>
</evidence>
<evidence type="ECO:0000313" key="3">
    <source>
        <dbReference type="Proteomes" id="UP000664534"/>
    </source>
</evidence>
<evidence type="ECO:0000256" key="1">
    <source>
        <dbReference type="SAM" id="MobiDB-lite"/>
    </source>
</evidence>
<feature type="region of interest" description="Disordered" evidence="1">
    <location>
        <begin position="83"/>
        <end position="144"/>
    </location>
</feature>
<organism evidence="2 3">
    <name type="scientific">Imshaugia aleurites</name>
    <dbReference type="NCBI Taxonomy" id="172621"/>
    <lineage>
        <taxon>Eukaryota</taxon>
        <taxon>Fungi</taxon>
        <taxon>Dikarya</taxon>
        <taxon>Ascomycota</taxon>
        <taxon>Pezizomycotina</taxon>
        <taxon>Lecanoromycetes</taxon>
        <taxon>OSLEUM clade</taxon>
        <taxon>Lecanoromycetidae</taxon>
        <taxon>Lecanorales</taxon>
        <taxon>Lecanorineae</taxon>
        <taxon>Parmeliaceae</taxon>
        <taxon>Imshaugia</taxon>
    </lineage>
</organism>
<accession>A0A8H3FA50</accession>
<dbReference type="EMBL" id="CAJPDT010000024">
    <property type="protein sequence ID" value="CAF9919830.1"/>
    <property type="molecule type" value="Genomic_DNA"/>
</dbReference>
<dbReference type="Proteomes" id="UP000664534">
    <property type="component" value="Unassembled WGS sequence"/>
</dbReference>
<gene>
    <name evidence="2" type="ORF">IMSHALPRED_004729</name>
</gene>
<keyword evidence="3" id="KW-1185">Reference proteome</keyword>
<dbReference type="AlphaFoldDB" id="A0A8H3FA50"/>
<dbReference type="OrthoDB" id="5304326at2759"/>
<name>A0A8H3FA50_9LECA</name>
<proteinExistence type="predicted"/>
<reference evidence="2" key="1">
    <citation type="submission" date="2021-03" db="EMBL/GenBank/DDBJ databases">
        <authorList>
            <person name="Tagirdzhanova G."/>
        </authorList>
    </citation>
    <scope>NUCLEOTIDE SEQUENCE</scope>
</reference>
<sequence length="144" mass="15240">MATERRYFGKVERVNTRPPSLTIIPEDLTIRPGYDVALGLSHTELADFLYTFATGQMRVSYVVQPGPAGVMLVQDVQSVEAVEVKEEPGSSGAAGGPGEVMMGEESGGPSQAGSRAEPITLEEEARRNAKGIFVGGSDLHTGDC</sequence>